<keyword evidence="1" id="KW-0732">Signal</keyword>
<proteinExistence type="predicted"/>
<keyword evidence="3" id="KW-1185">Reference proteome</keyword>
<organism evidence="2 3">
    <name type="scientific">Cellulomonas uda</name>
    <dbReference type="NCBI Taxonomy" id="1714"/>
    <lineage>
        <taxon>Bacteria</taxon>
        <taxon>Bacillati</taxon>
        <taxon>Actinomycetota</taxon>
        <taxon>Actinomycetes</taxon>
        <taxon>Micrococcales</taxon>
        <taxon>Cellulomonadaceae</taxon>
        <taxon>Cellulomonas</taxon>
    </lineage>
</organism>
<evidence type="ECO:0000313" key="3">
    <source>
        <dbReference type="Proteomes" id="UP000315842"/>
    </source>
</evidence>
<reference evidence="2 3" key="1">
    <citation type="submission" date="2019-06" db="EMBL/GenBank/DDBJ databases">
        <title>Whole genome shotgun sequence of Cellulomonas uda NBRC 3747.</title>
        <authorList>
            <person name="Hosoyama A."/>
            <person name="Uohara A."/>
            <person name="Ohji S."/>
            <person name="Ichikawa N."/>
        </authorList>
    </citation>
    <scope>NUCLEOTIDE SEQUENCE [LARGE SCALE GENOMIC DNA]</scope>
    <source>
        <strain evidence="2 3">NBRC 3747</strain>
    </source>
</reference>
<feature type="chain" id="PRO_5021306772" description="Lipoprotein" evidence="1">
    <location>
        <begin position="25"/>
        <end position="214"/>
    </location>
</feature>
<accession>A0A4Y3K6C3</accession>
<name>A0A4Y3K6C3_CELUD</name>
<evidence type="ECO:0000313" key="2">
    <source>
        <dbReference type="EMBL" id="GEA80091.1"/>
    </source>
</evidence>
<evidence type="ECO:0008006" key="4">
    <source>
        <dbReference type="Google" id="ProtNLM"/>
    </source>
</evidence>
<dbReference type="RefSeq" id="WP_141318514.1">
    <property type="nucleotide sequence ID" value="NZ_BJLP01000005.1"/>
</dbReference>
<dbReference type="Proteomes" id="UP000315842">
    <property type="component" value="Unassembled WGS sequence"/>
</dbReference>
<dbReference type="PROSITE" id="PS51257">
    <property type="entry name" value="PROKAR_LIPOPROTEIN"/>
    <property type="match status" value="1"/>
</dbReference>
<dbReference type="EMBL" id="BJLP01000005">
    <property type="protein sequence ID" value="GEA80091.1"/>
    <property type="molecule type" value="Genomic_DNA"/>
</dbReference>
<dbReference type="AlphaFoldDB" id="A0A4Y3K6C3"/>
<sequence>MTGRTARGALAGVSAVAVAACALAACTPPVPEDQTTRVDVERFQDLAADPWLAATALTVGRYAFGTDRQFEPGAARGTRTATGTVGQVLTAQTSAAAREGWVVAAARCGDGSGTDSGWPVTVELVRVLADGAAAVGEVRVEQDQSGVEDGATRVLPRRVLVAAYAPHHTNRARVEVPDEPVAFDALACLGGAGGASVGPTDLLPTVQGADEAAR</sequence>
<evidence type="ECO:0000256" key="1">
    <source>
        <dbReference type="SAM" id="SignalP"/>
    </source>
</evidence>
<comment type="caution">
    <text evidence="2">The sequence shown here is derived from an EMBL/GenBank/DDBJ whole genome shotgun (WGS) entry which is preliminary data.</text>
</comment>
<feature type="signal peptide" evidence="1">
    <location>
        <begin position="1"/>
        <end position="24"/>
    </location>
</feature>
<gene>
    <name evidence="2" type="ORF">CUD01_05350</name>
</gene>
<protein>
    <recommendedName>
        <fullName evidence="4">Lipoprotein</fullName>
    </recommendedName>
</protein>